<dbReference type="InterPro" id="IPR021858">
    <property type="entry name" value="Fun_TF"/>
</dbReference>
<dbReference type="GO" id="GO:0008270">
    <property type="term" value="F:zinc ion binding"/>
    <property type="evidence" value="ECO:0007669"/>
    <property type="project" value="InterPro"/>
</dbReference>
<dbReference type="GO" id="GO:0045944">
    <property type="term" value="P:positive regulation of transcription by RNA polymerase II"/>
    <property type="evidence" value="ECO:0007669"/>
    <property type="project" value="TreeGrafter"/>
</dbReference>
<evidence type="ECO:0000313" key="6">
    <source>
        <dbReference type="Proteomes" id="UP000663888"/>
    </source>
</evidence>
<sequence>MSFTRSATGCLACKIKHKKCDETKPHCLRCQKSRVECPGYTYVQDQTRPSKKLRTIAAPRTRSGPRAAPVATTEPPDNGLASTSYSVPGPSVVPEAASTSNPWAPSSFNGPLSHSSVNPYHIAPPQNTGHLTFGQASLYSALFSLGDVQTQDPSPPCIATPDPILPSSDLPPKVDIQGQDDVIPHQDEHPQRAVAIIRPELVLDMTAESNAMPFVLQSYATWINRIAFEPEKLMHTSREFVCSHFGDGDLSRCIIGLLANVGSRIGSVDVMESKPAQMISLLQRAVQRRLEDVKSRPRPKRAELVKALDSALDTMIMLFHVSPVSEIMSLVHDVSLVFRQLCPEPAGVPVNLPSILQHPLGCLRRFAQLDVSFSIVSDFPTLIEYEFAVAGSLPLNPLSPVPPNAHEGVLQWLHGIPNPIILLLAKMKSIRQAGWIPDEKTVEALTQAIYDAQCFDPSSSEPFLGIMRFVVHECWRQAAFIYLYMAVCKDPSDTPRVKKAFRRYMGLLNGTEAGRLPDEHLLPILPIISPAALRKRDRQVLRQRVLGLYSRDQTYVANTWIVFVIDGAWARADAEGRATTWADFAVPHKNVVNG</sequence>
<dbReference type="AlphaFoldDB" id="A0A8H2X690"/>
<dbReference type="PROSITE" id="PS50048">
    <property type="entry name" value="ZN2_CY6_FUNGAL_2"/>
    <property type="match status" value="1"/>
</dbReference>
<name>A0A8H2X690_9AGAM</name>
<dbReference type="InterPro" id="IPR036864">
    <property type="entry name" value="Zn2-C6_fun-type_DNA-bd_sf"/>
</dbReference>
<dbReference type="SMART" id="SM00066">
    <property type="entry name" value="GAL4"/>
    <property type="match status" value="1"/>
</dbReference>
<dbReference type="PANTHER" id="PTHR37534:SF38">
    <property type="entry name" value="ZN(2)-C6 FUNGAL-TYPE DOMAIN-CONTAINING PROTEIN"/>
    <property type="match status" value="1"/>
</dbReference>
<dbReference type="PROSITE" id="PS00463">
    <property type="entry name" value="ZN2_CY6_FUNGAL_1"/>
    <property type="match status" value="1"/>
</dbReference>
<comment type="caution">
    <text evidence="5">The sequence shown here is derived from an EMBL/GenBank/DDBJ whole genome shotgun (WGS) entry which is preliminary data.</text>
</comment>
<reference evidence="5" key="1">
    <citation type="submission" date="2021-01" db="EMBL/GenBank/DDBJ databases">
        <authorList>
            <person name="Kaushik A."/>
        </authorList>
    </citation>
    <scope>NUCLEOTIDE SEQUENCE</scope>
    <source>
        <strain evidence="5">AG4-R118</strain>
    </source>
</reference>
<dbReference type="SUPFAM" id="SSF57701">
    <property type="entry name" value="Zn2/Cys6 DNA-binding domain"/>
    <property type="match status" value="1"/>
</dbReference>
<keyword evidence="2" id="KW-0539">Nucleus</keyword>
<protein>
    <recommendedName>
        <fullName evidence="4">Zn(2)-C6 fungal-type domain-containing protein</fullName>
    </recommendedName>
</protein>
<feature type="region of interest" description="Disordered" evidence="3">
    <location>
        <begin position="59"/>
        <end position="84"/>
    </location>
</feature>
<dbReference type="Gene3D" id="4.10.240.10">
    <property type="entry name" value="Zn(2)-C6 fungal-type DNA-binding domain"/>
    <property type="match status" value="1"/>
</dbReference>
<dbReference type="GO" id="GO:0005634">
    <property type="term" value="C:nucleus"/>
    <property type="evidence" value="ECO:0007669"/>
    <property type="project" value="UniProtKB-SubCell"/>
</dbReference>
<evidence type="ECO:0000256" key="2">
    <source>
        <dbReference type="ARBA" id="ARBA00023242"/>
    </source>
</evidence>
<dbReference type="GO" id="GO:0000976">
    <property type="term" value="F:transcription cis-regulatory region binding"/>
    <property type="evidence" value="ECO:0007669"/>
    <property type="project" value="TreeGrafter"/>
</dbReference>
<dbReference type="Pfam" id="PF00172">
    <property type="entry name" value="Zn_clus"/>
    <property type="match status" value="1"/>
</dbReference>
<comment type="subcellular location">
    <subcellularLocation>
        <location evidence="1">Nucleus</location>
    </subcellularLocation>
</comment>
<accession>A0A8H2X690</accession>
<evidence type="ECO:0000256" key="3">
    <source>
        <dbReference type="SAM" id="MobiDB-lite"/>
    </source>
</evidence>
<dbReference type="Proteomes" id="UP000663888">
    <property type="component" value="Unassembled WGS sequence"/>
</dbReference>
<evidence type="ECO:0000313" key="5">
    <source>
        <dbReference type="EMBL" id="CAE6418477.1"/>
    </source>
</evidence>
<dbReference type="PANTHER" id="PTHR37534">
    <property type="entry name" value="TRANSCRIPTIONAL ACTIVATOR PROTEIN UGA3"/>
    <property type="match status" value="1"/>
</dbReference>
<dbReference type="InterPro" id="IPR001138">
    <property type="entry name" value="Zn2Cys6_DnaBD"/>
</dbReference>
<dbReference type="GO" id="GO:0000981">
    <property type="term" value="F:DNA-binding transcription factor activity, RNA polymerase II-specific"/>
    <property type="evidence" value="ECO:0007669"/>
    <property type="project" value="InterPro"/>
</dbReference>
<feature type="domain" description="Zn(2)-C6 fungal-type" evidence="4">
    <location>
        <begin position="9"/>
        <end position="37"/>
    </location>
</feature>
<dbReference type="Pfam" id="PF11951">
    <property type="entry name" value="Fungal_trans_2"/>
    <property type="match status" value="1"/>
</dbReference>
<evidence type="ECO:0000256" key="1">
    <source>
        <dbReference type="ARBA" id="ARBA00004123"/>
    </source>
</evidence>
<dbReference type="EMBL" id="CAJMWX010000487">
    <property type="protein sequence ID" value="CAE6418477.1"/>
    <property type="molecule type" value="Genomic_DNA"/>
</dbReference>
<proteinExistence type="predicted"/>
<organism evidence="5 6">
    <name type="scientific">Rhizoctonia solani</name>
    <dbReference type="NCBI Taxonomy" id="456999"/>
    <lineage>
        <taxon>Eukaryota</taxon>
        <taxon>Fungi</taxon>
        <taxon>Dikarya</taxon>
        <taxon>Basidiomycota</taxon>
        <taxon>Agaricomycotina</taxon>
        <taxon>Agaricomycetes</taxon>
        <taxon>Cantharellales</taxon>
        <taxon>Ceratobasidiaceae</taxon>
        <taxon>Rhizoctonia</taxon>
    </lineage>
</organism>
<gene>
    <name evidence="5" type="ORF">RDB_LOCUS20013</name>
</gene>
<dbReference type="CDD" id="cd00067">
    <property type="entry name" value="GAL4"/>
    <property type="match status" value="1"/>
</dbReference>
<evidence type="ECO:0000259" key="4">
    <source>
        <dbReference type="PROSITE" id="PS50048"/>
    </source>
</evidence>